<evidence type="ECO:0000313" key="2">
    <source>
        <dbReference type="EMBL" id="MCC6069577.1"/>
    </source>
</evidence>
<dbReference type="Proteomes" id="UP001198701">
    <property type="component" value="Unassembled WGS sequence"/>
</dbReference>
<dbReference type="EMBL" id="JAJHPV010000002">
    <property type="protein sequence ID" value="MCC6069577.1"/>
    <property type="molecule type" value="Genomic_DNA"/>
</dbReference>
<evidence type="ECO:0000256" key="1">
    <source>
        <dbReference type="SAM" id="Phobius"/>
    </source>
</evidence>
<accession>A0ABS8IM46</accession>
<evidence type="ECO:0000313" key="3">
    <source>
        <dbReference type="Proteomes" id="UP001198701"/>
    </source>
</evidence>
<feature type="transmembrane region" description="Helical" evidence="1">
    <location>
        <begin position="140"/>
        <end position="157"/>
    </location>
</feature>
<protein>
    <submittedName>
        <fullName evidence="2">Uncharacterized protein</fullName>
    </submittedName>
</protein>
<keyword evidence="1" id="KW-1133">Transmembrane helix</keyword>
<organism evidence="2 3">
    <name type="scientific">Massilia agrisoli</name>
    <dbReference type="NCBI Taxonomy" id="2892444"/>
    <lineage>
        <taxon>Bacteria</taxon>
        <taxon>Pseudomonadati</taxon>
        <taxon>Pseudomonadota</taxon>
        <taxon>Betaproteobacteria</taxon>
        <taxon>Burkholderiales</taxon>
        <taxon>Oxalobacteraceae</taxon>
        <taxon>Telluria group</taxon>
        <taxon>Massilia</taxon>
    </lineage>
</organism>
<dbReference type="RefSeq" id="WP_229430508.1">
    <property type="nucleotide sequence ID" value="NZ_JAJHPV010000002.1"/>
</dbReference>
<name>A0ABS8IM46_9BURK</name>
<sequence length="195" mass="21514">MIIIIVEPARTRRAPERAVKFAAAFRFPIAGVHKILRFFLIAAMRMPKLTIALALLVLAALASAMTYTGFLVVGVLADHLGTGRVAAGLLLAALFARFPWISKGKLRIVGVLPQPVRRPLMVGLLALCLLNFLARGEYVPAAFTGFTTTFLLAYPWLRRAIFERMLSSFLTFAGRNPPAAKDDMVIDGEFREKKE</sequence>
<comment type="caution">
    <text evidence="2">The sequence shown here is derived from an EMBL/GenBank/DDBJ whole genome shotgun (WGS) entry which is preliminary data.</text>
</comment>
<gene>
    <name evidence="2" type="ORF">LMJ30_01200</name>
</gene>
<keyword evidence="1" id="KW-0472">Membrane</keyword>
<proteinExistence type="predicted"/>
<reference evidence="2 3" key="1">
    <citation type="submission" date="2021-11" db="EMBL/GenBank/DDBJ databases">
        <authorList>
            <person name="Huq M.A."/>
        </authorList>
    </citation>
    <scope>NUCLEOTIDE SEQUENCE [LARGE SCALE GENOMIC DNA]</scope>
    <source>
        <strain evidence="2 3">MAHUQ-52</strain>
    </source>
</reference>
<keyword evidence="1" id="KW-0812">Transmembrane</keyword>
<keyword evidence="3" id="KW-1185">Reference proteome</keyword>
<feature type="transmembrane region" description="Helical" evidence="1">
    <location>
        <begin position="83"/>
        <end position="100"/>
    </location>
</feature>
<feature type="transmembrane region" description="Helical" evidence="1">
    <location>
        <begin position="52"/>
        <end position="77"/>
    </location>
</feature>
<feature type="transmembrane region" description="Helical" evidence="1">
    <location>
        <begin position="21"/>
        <end position="40"/>
    </location>
</feature>
<feature type="transmembrane region" description="Helical" evidence="1">
    <location>
        <begin position="116"/>
        <end position="134"/>
    </location>
</feature>